<evidence type="ECO:0000313" key="2">
    <source>
        <dbReference type="Proteomes" id="UP000655044"/>
    </source>
</evidence>
<comment type="caution">
    <text evidence="1">The sequence shown here is derived from an EMBL/GenBank/DDBJ whole genome shotgun (WGS) entry which is preliminary data.</text>
</comment>
<sequence length="192" mass="21608">MSALILTLPTTPDHPDRSTYPHLEEAAAGRPFDQVGVEFCPSQPTNQRGLTRLVLYPGVINDDADEFFAWGYCWLLAAAMNEATGWPYGLVERWREGAWEWTHVGVITPAGCFLDIRGCHDRDDLTATLVTAYGTPTRIRTGTFADLRQAMRMSEDTTPDWWLGTLRAPILTDVVRYFAAHLLTQHARRETA</sequence>
<name>A0A8J3RWZ4_PLARO</name>
<dbReference type="EMBL" id="BOOI01000001">
    <property type="protein sequence ID" value="GIH81711.1"/>
    <property type="molecule type" value="Genomic_DNA"/>
</dbReference>
<dbReference type="RefSeq" id="WP_189242520.1">
    <property type="nucleotide sequence ID" value="NZ_BMQP01000016.1"/>
</dbReference>
<organism evidence="1 2">
    <name type="scientific">Planobispora rosea</name>
    <dbReference type="NCBI Taxonomy" id="35762"/>
    <lineage>
        <taxon>Bacteria</taxon>
        <taxon>Bacillati</taxon>
        <taxon>Actinomycetota</taxon>
        <taxon>Actinomycetes</taxon>
        <taxon>Streptosporangiales</taxon>
        <taxon>Streptosporangiaceae</taxon>
        <taxon>Planobispora</taxon>
    </lineage>
</organism>
<dbReference type="Proteomes" id="UP000655044">
    <property type="component" value="Unassembled WGS sequence"/>
</dbReference>
<evidence type="ECO:0000313" key="1">
    <source>
        <dbReference type="EMBL" id="GIH81711.1"/>
    </source>
</evidence>
<protein>
    <submittedName>
        <fullName evidence="1">Uncharacterized protein</fullName>
    </submittedName>
</protein>
<keyword evidence="2" id="KW-1185">Reference proteome</keyword>
<dbReference type="AlphaFoldDB" id="A0A8J3RWZ4"/>
<reference evidence="1" key="1">
    <citation type="submission" date="2021-01" db="EMBL/GenBank/DDBJ databases">
        <title>Whole genome shotgun sequence of Planobispora rosea NBRC 15558.</title>
        <authorList>
            <person name="Komaki H."/>
            <person name="Tamura T."/>
        </authorList>
    </citation>
    <scope>NUCLEOTIDE SEQUENCE</scope>
    <source>
        <strain evidence="1">NBRC 15558</strain>
    </source>
</reference>
<gene>
    <name evidence="1" type="ORF">Pro02_01190</name>
</gene>
<accession>A0A8J3RWZ4</accession>
<proteinExistence type="predicted"/>